<dbReference type="Pfam" id="PF21794">
    <property type="entry name" value="RAD51D_N"/>
    <property type="match status" value="1"/>
</dbReference>
<keyword evidence="6" id="KW-1185">Reference proteome</keyword>
<evidence type="ECO:0000259" key="4">
    <source>
        <dbReference type="PROSITE" id="PS50162"/>
    </source>
</evidence>
<evidence type="ECO:0000313" key="5">
    <source>
        <dbReference type="EMBL" id="KAF0310310.1"/>
    </source>
</evidence>
<dbReference type="GO" id="GO:0033063">
    <property type="term" value="C:Rad51B-Rad51C-Rad51D-XRCC2 complex"/>
    <property type="evidence" value="ECO:0007669"/>
    <property type="project" value="TreeGrafter"/>
</dbReference>
<dbReference type="EMBL" id="VIIS01000319">
    <property type="protein sequence ID" value="KAF0310310.1"/>
    <property type="molecule type" value="Genomic_DNA"/>
</dbReference>
<dbReference type="GO" id="GO:0000400">
    <property type="term" value="F:four-way junction DNA binding"/>
    <property type="evidence" value="ECO:0007669"/>
    <property type="project" value="TreeGrafter"/>
</dbReference>
<dbReference type="GO" id="GO:0005524">
    <property type="term" value="F:ATP binding"/>
    <property type="evidence" value="ECO:0007669"/>
    <property type="project" value="InterPro"/>
</dbReference>
<evidence type="ECO:0000256" key="1">
    <source>
        <dbReference type="ARBA" id="ARBA00004123"/>
    </source>
</evidence>
<dbReference type="InterPro" id="IPR051988">
    <property type="entry name" value="HRR_RAD51_Paralog"/>
</dbReference>
<dbReference type="InterPro" id="IPR013632">
    <property type="entry name" value="Rad51_C"/>
</dbReference>
<dbReference type="InterPro" id="IPR020588">
    <property type="entry name" value="RecA_ATP-bd"/>
</dbReference>
<evidence type="ECO:0000256" key="2">
    <source>
        <dbReference type="ARBA" id="ARBA00023242"/>
    </source>
</evidence>
<proteinExistence type="predicted"/>
<keyword evidence="2" id="KW-0539">Nucleus</keyword>
<feature type="region of interest" description="Disordered" evidence="3">
    <location>
        <begin position="275"/>
        <end position="296"/>
    </location>
</feature>
<sequence>MHQYLKNKECPLLSEDVLAELKNNGIKTVLAFLSRDSEALIHACSLTYQEVVSVKKVLFAKYSALPCSATDLLDQPSVAPLASGCDRVDGLLGGGLPAGDLVELCGPSAVGKTQLCLAWAAAALLAGARVLVADAKCEFSVDRCRRFLRRRGRSAQECDRLLERLQYAQVFSMQELLALLEAVRSRRRLHAGLRLLVVDSLAALAAPLLASPGFIGFGLLTDVGTTLKSVAAECRLTALVTNDLVQSEPGGGERPALGLAWLHVPHHRLLLSRETSTAPGPLAQPPRAGPRRTATLAKSISAPCGTSADFLVTDAGVEEAPIAQKRSAPED</sequence>
<dbReference type="OrthoDB" id="336321at2759"/>
<dbReference type="GO" id="GO:0005657">
    <property type="term" value="C:replication fork"/>
    <property type="evidence" value="ECO:0007669"/>
    <property type="project" value="TreeGrafter"/>
</dbReference>
<dbReference type="GO" id="GO:0007131">
    <property type="term" value="P:reciprocal meiotic recombination"/>
    <property type="evidence" value="ECO:0007669"/>
    <property type="project" value="TreeGrafter"/>
</dbReference>
<dbReference type="AlphaFoldDB" id="A0A6A4X2I6"/>
<dbReference type="Proteomes" id="UP000440578">
    <property type="component" value="Unassembled WGS sequence"/>
</dbReference>
<dbReference type="GO" id="GO:0003697">
    <property type="term" value="F:single-stranded DNA binding"/>
    <property type="evidence" value="ECO:0007669"/>
    <property type="project" value="TreeGrafter"/>
</dbReference>
<dbReference type="SUPFAM" id="SSF52540">
    <property type="entry name" value="P-loop containing nucleoside triphosphate hydrolases"/>
    <property type="match status" value="1"/>
</dbReference>
<organism evidence="5 6">
    <name type="scientific">Amphibalanus amphitrite</name>
    <name type="common">Striped barnacle</name>
    <name type="synonym">Balanus amphitrite</name>
    <dbReference type="NCBI Taxonomy" id="1232801"/>
    <lineage>
        <taxon>Eukaryota</taxon>
        <taxon>Metazoa</taxon>
        <taxon>Ecdysozoa</taxon>
        <taxon>Arthropoda</taxon>
        <taxon>Crustacea</taxon>
        <taxon>Multicrustacea</taxon>
        <taxon>Cirripedia</taxon>
        <taxon>Thoracica</taxon>
        <taxon>Thoracicalcarea</taxon>
        <taxon>Balanomorpha</taxon>
        <taxon>Balanoidea</taxon>
        <taxon>Balanidae</taxon>
        <taxon>Amphibalaninae</taxon>
        <taxon>Amphibalanus</taxon>
    </lineage>
</organism>
<dbReference type="InterPro" id="IPR048943">
    <property type="entry name" value="RAD51D_N"/>
</dbReference>
<dbReference type="GO" id="GO:0140664">
    <property type="term" value="F:ATP-dependent DNA damage sensor activity"/>
    <property type="evidence" value="ECO:0007669"/>
    <property type="project" value="InterPro"/>
</dbReference>
<dbReference type="Gene3D" id="3.40.50.300">
    <property type="entry name" value="P-loop containing nucleotide triphosphate hydrolases"/>
    <property type="match status" value="1"/>
</dbReference>
<evidence type="ECO:0000256" key="3">
    <source>
        <dbReference type="SAM" id="MobiDB-lite"/>
    </source>
</evidence>
<dbReference type="PANTHER" id="PTHR46457:SF1">
    <property type="entry name" value="DNA REPAIR PROTEIN RAD51 HOMOLOG 4"/>
    <property type="match status" value="1"/>
</dbReference>
<dbReference type="EMBL" id="VIIS01000319">
    <property type="protein sequence ID" value="KAF0310311.1"/>
    <property type="molecule type" value="Genomic_DNA"/>
</dbReference>
<gene>
    <name evidence="5" type="primary">Rad51d_3</name>
    <name evidence="5" type="ORF">FJT64_018647</name>
</gene>
<reference evidence="5 6" key="1">
    <citation type="submission" date="2019-07" db="EMBL/GenBank/DDBJ databases">
        <title>Draft genome assembly of a fouling barnacle, Amphibalanus amphitrite (Darwin, 1854): The first reference genome for Thecostraca.</title>
        <authorList>
            <person name="Kim W."/>
        </authorList>
    </citation>
    <scope>NUCLEOTIDE SEQUENCE [LARGE SCALE GENOMIC DNA]</scope>
    <source>
        <strain evidence="5">SNU_AA5</strain>
        <tissue evidence="5">Soma without cirri and trophi</tissue>
    </source>
</reference>
<evidence type="ECO:0000313" key="6">
    <source>
        <dbReference type="Proteomes" id="UP000440578"/>
    </source>
</evidence>
<dbReference type="InterPro" id="IPR027417">
    <property type="entry name" value="P-loop_NTPase"/>
</dbReference>
<feature type="domain" description="RecA family profile 1" evidence="4">
    <location>
        <begin position="77"/>
        <end position="244"/>
    </location>
</feature>
<dbReference type="PROSITE" id="PS50162">
    <property type="entry name" value="RECA_2"/>
    <property type="match status" value="1"/>
</dbReference>
<dbReference type="GO" id="GO:0000724">
    <property type="term" value="P:double-strand break repair via homologous recombination"/>
    <property type="evidence" value="ECO:0007669"/>
    <property type="project" value="TreeGrafter"/>
</dbReference>
<dbReference type="GO" id="GO:0042148">
    <property type="term" value="P:DNA strand invasion"/>
    <property type="evidence" value="ECO:0007669"/>
    <property type="project" value="TreeGrafter"/>
</dbReference>
<dbReference type="GO" id="GO:0005815">
    <property type="term" value="C:microtubule organizing center"/>
    <property type="evidence" value="ECO:0007669"/>
    <property type="project" value="TreeGrafter"/>
</dbReference>
<name>A0A6A4X2I6_AMPAM</name>
<dbReference type="GO" id="GO:0000723">
    <property type="term" value="P:telomere maintenance"/>
    <property type="evidence" value="ECO:0007669"/>
    <property type="project" value="TreeGrafter"/>
</dbReference>
<protein>
    <submittedName>
        <fullName evidence="5">DNA repair protein RAD51 4</fullName>
    </submittedName>
</protein>
<comment type="caution">
    <text evidence="5">The sequence shown here is derived from an EMBL/GenBank/DDBJ whole genome shotgun (WGS) entry which is preliminary data.</text>
</comment>
<dbReference type="PANTHER" id="PTHR46457">
    <property type="entry name" value="DNA REPAIR PROTEIN RAD51 HOMOLOG 4"/>
    <property type="match status" value="1"/>
</dbReference>
<comment type="subcellular location">
    <subcellularLocation>
        <location evidence="1">Nucleus</location>
    </subcellularLocation>
</comment>
<dbReference type="Pfam" id="PF08423">
    <property type="entry name" value="Rad51"/>
    <property type="match status" value="1"/>
</dbReference>
<accession>A0A6A4X2I6</accession>